<dbReference type="Pfam" id="PF18312">
    <property type="entry name" value="ScsC_N"/>
    <property type="match status" value="1"/>
</dbReference>
<dbReference type="SUPFAM" id="SSF52833">
    <property type="entry name" value="Thioredoxin-like"/>
    <property type="match status" value="1"/>
</dbReference>
<comment type="caution">
    <text evidence="6">The sequence shown here is derived from an EMBL/GenBank/DDBJ whole genome shotgun (WGS) entry which is preliminary data.</text>
</comment>
<dbReference type="InterPro" id="IPR013766">
    <property type="entry name" value="Thioredoxin_domain"/>
</dbReference>
<dbReference type="Pfam" id="PF01323">
    <property type="entry name" value="DSBA"/>
    <property type="match status" value="1"/>
</dbReference>
<dbReference type="PROSITE" id="PS51352">
    <property type="entry name" value="THIOREDOXIN_2"/>
    <property type="match status" value="1"/>
</dbReference>
<name>A0A4T3EWZ1_9SPHN</name>
<dbReference type="RefSeq" id="WP_136694660.1">
    <property type="nucleotide sequence ID" value="NZ_SSHH01000004.1"/>
</dbReference>
<evidence type="ECO:0000256" key="4">
    <source>
        <dbReference type="ARBA" id="ARBA00023284"/>
    </source>
</evidence>
<evidence type="ECO:0000256" key="2">
    <source>
        <dbReference type="ARBA" id="ARBA00023002"/>
    </source>
</evidence>
<dbReference type="PANTHER" id="PTHR13887:SF14">
    <property type="entry name" value="DISULFIDE BOND FORMATION PROTEIN D"/>
    <property type="match status" value="1"/>
</dbReference>
<gene>
    <name evidence="6" type="ORF">E5222_15280</name>
</gene>
<dbReference type="GO" id="GO:0016491">
    <property type="term" value="F:oxidoreductase activity"/>
    <property type="evidence" value="ECO:0007669"/>
    <property type="project" value="UniProtKB-KW"/>
</dbReference>
<reference evidence="6 7" key="1">
    <citation type="submission" date="2019-04" db="EMBL/GenBank/DDBJ databases">
        <title>Altererythrobacter aquimixticola sp. nov., isolated from sediment of junction between the ocean and a freshwater spring.</title>
        <authorList>
            <person name="Yoon J.-H."/>
        </authorList>
    </citation>
    <scope>NUCLEOTIDE SEQUENCE [LARGE SCALE GENOMIC DNA]</scope>
    <source>
        <strain evidence="6 7">SSKS-13</strain>
    </source>
</reference>
<protein>
    <submittedName>
        <fullName evidence="6">DsbA family protein</fullName>
    </submittedName>
</protein>
<sequence length="230" mass="24272">MRWLLTSLIAIIGGFAGAALFSASGLGDAQTRAYLLANPEVLPEAMEELQLRQMQSRIAPLRTELEAPFPGAVLGNPQGTVTLVEFTDYACSFCRQSLADVSELIAANPDLRVVIREYPILTADSADAARMALAAAQQGRFEQFHMAMFGQGQVTPETIEAAASEAGIDLAAARSAIEAGQFEGQLQNNVYMARTLGITGTPAWIVGDRALDGAVGADAIGRAIADARDS</sequence>
<evidence type="ECO:0000313" key="7">
    <source>
        <dbReference type="Proteomes" id="UP000309389"/>
    </source>
</evidence>
<organism evidence="6 7">
    <name type="scientific">Alteraurantiacibacter aquimixticola</name>
    <dbReference type="NCBI Taxonomy" id="2489173"/>
    <lineage>
        <taxon>Bacteria</taxon>
        <taxon>Pseudomonadati</taxon>
        <taxon>Pseudomonadota</taxon>
        <taxon>Alphaproteobacteria</taxon>
        <taxon>Sphingomonadales</taxon>
        <taxon>Erythrobacteraceae</taxon>
        <taxon>Alteraurantiacibacter</taxon>
    </lineage>
</organism>
<evidence type="ECO:0000256" key="3">
    <source>
        <dbReference type="ARBA" id="ARBA00023157"/>
    </source>
</evidence>
<dbReference type="InterPro" id="IPR041205">
    <property type="entry name" value="ScsC_N"/>
</dbReference>
<keyword evidence="1" id="KW-0732">Signal</keyword>
<keyword evidence="3" id="KW-1015">Disulfide bond</keyword>
<keyword evidence="2" id="KW-0560">Oxidoreductase</keyword>
<proteinExistence type="predicted"/>
<accession>A0A4T3EWZ1</accession>
<dbReference type="Proteomes" id="UP000309389">
    <property type="component" value="Unassembled WGS sequence"/>
</dbReference>
<dbReference type="CDD" id="cd03023">
    <property type="entry name" value="DsbA_Com1_like"/>
    <property type="match status" value="1"/>
</dbReference>
<dbReference type="Gene3D" id="3.40.30.10">
    <property type="entry name" value="Glutaredoxin"/>
    <property type="match status" value="1"/>
</dbReference>
<keyword evidence="7" id="KW-1185">Reference proteome</keyword>
<dbReference type="OrthoDB" id="9780147at2"/>
<dbReference type="EMBL" id="SSHH01000004">
    <property type="protein sequence ID" value="TIX49086.1"/>
    <property type="molecule type" value="Genomic_DNA"/>
</dbReference>
<evidence type="ECO:0000256" key="1">
    <source>
        <dbReference type="ARBA" id="ARBA00022729"/>
    </source>
</evidence>
<feature type="domain" description="Thioredoxin" evidence="5">
    <location>
        <begin position="63"/>
        <end position="229"/>
    </location>
</feature>
<evidence type="ECO:0000259" key="5">
    <source>
        <dbReference type="PROSITE" id="PS51352"/>
    </source>
</evidence>
<dbReference type="AlphaFoldDB" id="A0A4T3EWZ1"/>
<dbReference type="InterPro" id="IPR036249">
    <property type="entry name" value="Thioredoxin-like_sf"/>
</dbReference>
<keyword evidence="4" id="KW-0676">Redox-active center</keyword>
<dbReference type="InterPro" id="IPR001853">
    <property type="entry name" value="DSBA-like_thioredoxin_dom"/>
</dbReference>
<evidence type="ECO:0000313" key="6">
    <source>
        <dbReference type="EMBL" id="TIX49086.1"/>
    </source>
</evidence>
<dbReference type="PANTHER" id="PTHR13887">
    <property type="entry name" value="GLUTATHIONE S-TRANSFERASE KAPPA"/>
    <property type="match status" value="1"/>
</dbReference>